<feature type="chain" id="PRO_5039928413" description="N-acetylmuramoyl-L-alanine amidase AmiC" evidence="10">
    <location>
        <begin position="24"/>
        <end position="438"/>
    </location>
</feature>
<dbReference type="PROSITE" id="PS51782">
    <property type="entry name" value="LYSM"/>
    <property type="match status" value="1"/>
</dbReference>
<dbReference type="AlphaFoldDB" id="A0A9J6RNG5"/>
<evidence type="ECO:0000256" key="1">
    <source>
        <dbReference type="ARBA" id="ARBA00001561"/>
    </source>
</evidence>
<keyword evidence="13" id="KW-1185">Reference proteome</keyword>
<protein>
    <recommendedName>
        <fullName evidence="9">N-acetylmuramoyl-L-alanine amidase AmiC</fullName>
        <ecNumber evidence="4">3.5.1.28</ecNumber>
    </recommendedName>
</protein>
<evidence type="ECO:0000256" key="8">
    <source>
        <dbReference type="ARBA" id="ARBA00023316"/>
    </source>
</evidence>
<dbReference type="GO" id="GO:0008745">
    <property type="term" value="F:N-acetylmuramoyl-L-alanine amidase activity"/>
    <property type="evidence" value="ECO:0007669"/>
    <property type="project" value="UniProtKB-EC"/>
</dbReference>
<evidence type="ECO:0000256" key="4">
    <source>
        <dbReference type="ARBA" id="ARBA00011901"/>
    </source>
</evidence>
<organism evidence="12 13">
    <name type="scientific">Dasania phycosphaerae</name>
    <dbReference type="NCBI Taxonomy" id="2950436"/>
    <lineage>
        <taxon>Bacteria</taxon>
        <taxon>Pseudomonadati</taxon>
        <taxon>Pseudomonadota</taxon>
        <taxon>Gammaproteobacteria</taxon>
        <taxon>Cellvibrionales</taxon>
        <taxon>Spongiibacteraceae</taxon>
        <taxon>Dasania</taxon>
    </lineage>
</organism>
<dbReference type="PANTHER" id="PTHR30404:SF0">
    <property type="entry name" value="N-ACETYLMURAMOYL-L-ALANINE AMIDASE AMIC"/>
    <property type="match status" value="1"/>
</dbReference>
<evidence type="ECO:0000256" key="9">
    <source>
        <dbReference type="ARBA" id="ARBA00074581"/>
    </source>
</evidence>
<proteinExistence type="inferred from homology"/>
<evidence type="ECO:0000256" key="2">
    <source>
        <dbReference type="ARBA" id="ARBA00004418"/>
    </source>
</evidence>
<dbReference type="Gene3D" id="2.60.40.3500">
    <property type="match status" value="1"/>
</dbReference>
<feature type="signal peptide" evidence="10">
    <location>
        <begin position="1"/>
        <end position="23"/>
    </location>
</feature>
<dbReference type="FunFam" id="3.40.630.40:FF:000001">
    <property type="entry name" value="N-acetylmuramoyl-L-alanine amidase"/>
    <property type="match status" value="1"/>
</dbReference>
<comment type="similarity">
    <text evidence="3">Belongs to the N-acetylmuramoyl-L-alanine amidase 3 family.</text>
</comment>
<feature type="domain" description="LysM" evidence="11">
    <location>
        <begin position="392"/>
        <end position="435"/>
    </location>
</feature>
<dbReference type="InterPro" id="IPR002508">
    <property type="entry name" value="MurNAc-LAA_cat"/>
</dbReference>
<dbReference type="PANTHER" id="PTHR30404">
    <property type="entry name" value="N-ACETYLMURAMOYL-L-ALANINE AMIDASE"/>
    <property type="match status" value="1"/>
</dbReference>
<evidence type="ECO:0000256" key="5">
    <source>
        <dbReference type="ARBA" id="ARBA00022729"/>
    </source>
</evidence>
<dbReference type="SMART" id="SM00646">
    <property type="entry name" value="Ami_3"/>
    <property type="match status" value="1"/>
</dbReference>
<evidence type="ECO:0000259" key="11">
    <source>
        <dbReference type="PROSITE" id="PS51782"/>
    </source>
</evidence>
<keyword evidence="6" id="KW-0574">Periplasm</keyword>
<dbReference type="GO" id="GO:0071555">
    <property type="term" value="P:cell wall organization"/>
    <property type="evidence" value="ECO:0007669"/>
    <property type="project" value="UniProtKB-KW"/>
</dbReference>
<comment type="caution">
    <text evidence="12">The sequence shown here is derived from an EMBL/GenBank/DDBJ whole genome shotgun (WGS) entry which is preliminary data.</text>
</comment>
<keyword evidence="7 12" id="KW-0378">Hydrolase</keyword>
<reference evidence="12 13" key="1">
    <citation type="submission" date="2022-12" db="EMBL/GenBank/DDBJ databases">
        <title>Dasania phycosphaerae sp. nov., isolated from particulate material of the south coast of Korea.</title>
        <authorList>
            <person name="Jiang Y."/>
        </authorList>
    </citation>
    <scope>NUCLEOTIDE SEQUENCE [LARGE SCALE GENOMIC DNA]</scope>
    <source>
        <strain evidence="12 13">GY-19</strain>
    </source>
</reference>
<dbReference type="EMBL" id="JAPTGG010000007">
    <property type="protein sequence ID" value="MCZ0865549.1"/>
    <property type="molecule type" value="Genomic_DNA"/>
</dbReference>
<dbReference type="Pfam" id="PF11741">
    <property type="entry name" value="AMIN"/>
    <property type="match status" value="1"/>
</dbReference>
<comment type="catalytic activity">
    <reaction evidence="1">
        <text>Hydrolyzes the link between N-acetylmuramoyl residues and L-amino acid residues in certain cell-wall glycopeptides.</text>
        <dbReference type="EC" id="3.5.1.28"/>
    </reaction>
</comment>
<keyword evidence="8" id="KW-0961">Cell wall biogenesis/degradation</keyword>
<accession>A0A9J6RNG5</accession>
<gene>
    <name evidence="12" type="ORF">O0V09_10075</name>
</gene>
<dbReference type="InterPro" id="IPR021731">
    <property type="entry name" value="AMIN_dom"/>
</dbReference>
<sequence length="438" mass="47372">MLYRLLPQTLLIASLLLSLAVQAASVNDVRVWRAPDHTRVVLDLSKPVEHKVMLLSKPDRIVVDIDNTALKSQTQLSTIDLANTPITRVRSGVQDKTNLRVVLDVNRAVKPRSFMLKASGEYGDRLVIDLMDSQQPAAVKRVNNSGKKRDIIIAIDAGHGGEDPGATGPTKVREKHVVLAIAKELNALFEKELGYEPVMIRSGDYYVGLEKRRKLARSAQADLFVSIHADAFKNHRAKGASVYALSSRGASSATAKFLANEANSSDLVGGVNLGEKDELLAGVLADLSMTATLDSSLQVGSKVVGQMGRIAHLHSKRVEQAAFAVLKSPDIPSILVETGFISNPTEERNLKSSAYQRKMAAAIFNGIKTFFAASPPSETLIAWQKNQRNKTVAYTISRGDTLSGIAKRFSVSVADIQKTNGLASSSIRVGQKIIIPSS</sequence>
<dbReference type="SMART" id="SM00257">
    <property type="entry name" value="LysM"/>
    <property type="match status" value="1"/>
</dbReference>
<evidence type="ECO:0000256" key="10">
    <source>
        <dbReference type="SAM" id="SignalP"/>
    </source>
</evidence>
<evidence type="ECO:0000313" key="13">
    <source>
        <dbReference type="Proteomes" id="UP001069090"/>
    </source>
</evidence>
<dbReference type="InterPro" id="IPR018392">
    <property type="entry name" value="LysM"/>
</dbReference>
<dbReference type="GO" id="GO:0009253">
    <property type="term" value="P:peptidoglycan catabolic process"/>
    <property type="evidence" value="ECO:0007669"/>
    <property type="project" value="InterPro"/>
</dbReference>
<evidence type="ECO:0000256" key="6">
    <source>
        <dbReference type="ARBA" id="ARBA00022764"/>
    </source>
</evidence>
<dbReference type="Pfam" id="PF01476">
    <property type="entry name" value="LysM"/>
    <property type="match status" value="1"/>
</dbReference>
<evidence type="ECO:0000256" key="3">
    <source>
        <dbReference type="ARBA" id="ARBA00010860"/>
    </source>
</evidence>
<dbReference type="SUPFAM" id="SSF53187">
    <property type="entry name" value="Zn-dependent exopeptidases"/>
    <property type="match status" value="1"/>
</dbReference>
<dbReference type="CDD" id="cd02696">
    <property type="entry name" value="MurNAc-LAA"/>
    <property type="match status" value="1"/>
</dbReference>
<dbReference type="Pfam" id="PF01520">
    <property type="entry name" value="Amidase_3"/>
    <property type="match status" value="1"/>
</dbReference>
<dbReference type="InterPro" id="IPR036779">
    <property type="entry name" value="LysM_dom_sf"/>
</dbReference>
<dbReference type="InterPro" id="IPR050695">
    <property type="entry name" value="N-acetylmuramoyl_amidase_3"/>
</dbReference>
<comment type="subcellular location">
    <subcellularLocation>
        <location evidence="2">Periplasm</location>
    </subcellularLocation>
</comment>
<dbReference type="EC" id="3.5.1.28" evidence="4"/>
<dbReference type="SUPFAM" id="SSF54106">
    <property type="entry name" value="LysM domain"/>
    <property type="match status" value="1"/>
</dbReference>
<evidence type="ECO:0000313" key="12">
    <source>
        <dbReference type="EMBL" id="MCZ0865549.1"/>
    </source>
</evidence>
<dbReference type="RefSeq" id="WP_258331695.1">
    <property type="nucleotide sequence ID" value="NZ_JAPTGG010000007.1"/>
</dbReference>
<dbReference type="Gene3D" id="3.40.630.40">
    <property type="entry name" value="Zn-dependent exopeptidases"/>
    <property type="match status" value="1"/>
</dbReference>
<evidence type="ECO:0000256" key="7">
    <source>
        <dbReference type="ARBA" id="ARBA00022801"/>
    </source>
</evidence>
<dbReference type="CDD" id="cd00118">
    <property type="entry name" value="LysM"/>
    <property type="match status" value="1"/>
</dbReference>
<dbReference type="GO" id="GO:0030288">
    <property type="term" value="C:outer membrane-bounded periplasmic space"/>
    <property type="evidence" value="ECO:0007669"/>
    <property type="project" value="TreeGrafter"/>
</dbReference>
<name>A0A9J6RNG5_9GAMM</name>
<dbReference type="Proteomes" id="UP001069090">
    <property type="component" value="Unassembled WGS sequence"/>
</dbReference>
<keyword evidence="5 10" id="KW-0732">Signal</keyword>
<dbReference type="Gene3D" id="3.10.350.10">
    <property type="entry name" value="LysM domain"/>
    <property type="match status" value="1"/>
</dbReference>